<dbReference type="PANTHER" id="PTHR43884:SF20">
    <property type="entry name" value="ACYL-COA DEHYDROGENASE FADE28"/>
    <property type="match status" value="1"/>
</dbReference>
<keyword evidence="9" id="KW-1185">Reference proteome</keyword>
<dbReference type="Proteomes" id="UP001140293">
    <property type="component" value="Unassembled WGS sequence"/>
</dbReference>
<protein>
    <submittedName>
        <fullName evidence="8">Acyl-CoA/acyl-ACP dehydrogenase</fullName>
    </submittedName>
</protein>
<proteinExistence type="inferred from homology"/>
<dbReference type="SUPFAM" id="SSF56645">
    <property type="entry name" value="Acyl-CoA dehydrogenase NM domain-like"/>
    <property type="match status" value="1"/>
</dbReference>
<dbReference type="Gene3D" id="1.10.540.10">
    <property type="entry name" value="Acyl-CoA dehydrogenase/oxidase, N-terminal domain"/>
    <property type="match status" value="1"/>
</dbReference>
<dbReference type="GO" id="GO:0050660">
    <property type="term" value="F:flavin adenine dinucleotide binding"/>
    <property type="evidence" value="ECO:0007669"/>
    <property type="project" value="InterPro"/>
</dbReference>
<dbReference type="InterPro" id="IPR037069">
    <property type="entry name" value="AcylCoA_DH/ox_N_sf"/>
</dbReference>
<feature type="domain" description="Acyl-CoA dehydrogenase/oxidase N-terminal" evidence="7">
    <location>
        <begin position="6"/>
        <end position="120"/>
    </location>
</feature>
<organism evidence="8 9">
    <name type="scientific">[Mycobacterium] manitobense</name>
    <dbReference type="NCBI Taxonomy" id="190147"/>
    <lineage>
        <taxon>Bacteria</taxon>
        <taxon>Bacillati</taxon>
        <taxon>Actinomycetota</taxon>
        <taxon>Actinomycetes</taxon>
        <taxon>Mycobacteriales</taxon>
        <taxon>Mycobacteriaceae</taxon>
        <taxon>Mycolicibacterium</taxon>
    </lineage>
</organism>
<dbReference type="Gene3D" id="2.40.110.10">
    <property type="entry name" value="Butyryl-CoA Dehydrogenase, subunit A, domain 2"/>
    <property type="match status" value="1"/>
</dbReference>
<feature type="domain" description="Acyl-CoA dehydrogenase/oxidase C-terminal" evidence="6">
    <location>
        <begin position="236"/>
        <end position="363"/>
    </location>
</feature>
<evidence type="ECO:0000259" key="6">
    <source>
        <dbReference type="Pfam" id="PF00441"/>
    </source>
</evidence>
<accession>A0A9X3BKY8</accession>
<dbReference type="RefSeq" id="WP_264010942.1">
    <property type="nucleotide sequence ID" value="NZ_JACKSJ010000020.1"/>
</dbReference>
<dbReference type="PANTHER" id="PTHR43884">
    <property type="entry name" value="ACYL-COA DEHYDROGENASE"/>
    <property type="match status" value="1"/>
</dbReference>
<dbReference type="GO" id="GO:0003995">
    <property type="term" value="F:acyl-CoA dehydrogenase activity"/>
    <property type="evidence" value="ECO:0007669"/>
    <property type="project" value="TreeGrafter"/>
</dbReference>
<dbReference type="InterPro" id="IPR009100">
    <property type="entry name" value="AcylCoA_DH/oxidase_NM_dom_sf"/>
</dbReference>
<dbReference type="SUPFAM" id="SSF47203">
    <property type="entry name" value="Acyl-CoA dehydrogenase C-terminal domain-like"/>
    <property type="match status" value="1"/>
</dbReference>
<dbReference type="CDD" id="cd00567">
    <property type="entry name" value="ACAD"/>
    <property type="match status" value="1"/>
</dbReference>
<dbReference type="InterPro" id="IPR009075">
    <property type="entry name" value="AcylCo_DH/oxidase_C"/>
</dbReference>
<dbReference type="Pfam" id="PF02771">
    <property type="entry name" value="Acyl-CoA_dh_N"/>
    <property type="match status" value="1"/>
</dbReference>
<dbReference type="EMBL" id="JACKSJ010000020">
    <property type="protein sequence ID" value="MCV7168749.1"/>
    <property type="molecule type" value="Genomic_DNA"/>
</dbReference>
<evidence type="ECO:0000256" key="2">
    <source>
        <dbReference type="ARBA" id="ARBA00009347"/>
    </source>
</evidence>
<comment type="similarity">
    <text evidence="2">Belongs to the acyl-CoA dehydrogenase family.</text>
</comment>
<evidence type="ECO:0000256" key="1">
    <source>
        <dbReference type="ARBA" id="ARBA00001974"/>
    </source>
</evidence>
<dbReference type="Gene3D" id="1.20.140.10">
    <property type="entry name" value="Butyryl-CoA Dehydrogenase, subunit A, domain 3"/>
    <property type="match status" value="1"/>
</dbReference>
<keyword evidence="5" id="KW-0560">Oxidoreductase</keyword>
<dbReference type="InterPro" id="IPR013786">
    <property type="entry name" value="AcylCoA_DH/ox_N"/>
</dbReference>
<evidence type="ECO:0000256" key="5">
    <source>
        <dbReference type="ARBA" id="ARBA00023002"/>
    </source>
</evidence>
<evidence type="ECO:0000313" key="9">
    <source>
        <dbReference type="Proteomes" id="UP001140293"/>
    </source>
</evidence>
<keyword evidence="4" id="KW-0274">FAD</keyword>
<evidence type="ECO:0000313" key="8">
    <source>
        <dbReference type="EMBL" id="MCV7168749.1"/>
    </source>
</evidence>
<reference evidence="8" key="1">
    <citation type="submission" date="2020-07" db="EMBL/GenBank/DDBJ databases">
        <authorList>
            <person name="Pettersson B.M.F."/>
            <person name="Behra P.R.K."/>
            <person name="Ramesh M."/>
            <person name="Das S."/>
            <person name="Dasgupta S."/>
            <person name="Kirsebom L.A."/>
        </authorList>
    </citation>
    <scope>NUCLEOTIDE SEQUENCE</scope>
    <source>
        <strain evidence="8">DSM 44615</strain>
    </source>
</reference>
<gene>
    <name evidence="8" type="ORF">H7I41_02305</name>
</gene>
<comment type="caution">
    <text evidence="8">The sequence shown here is derived from an EMBL/GenBank/DDBJ whole genome shotgun (WGS) entry which is preliminary data.</text>
</comment>
<comment type="cofactor">
    <cofactor evidence="1">
        <name>FAD</name>
        <dbReference type="ChEBI" id="CHEBI:57692"/>
    </cofactor>
</comment>
<name>A0A9X3BKY8_9MYCO</name>
<dbReference type="InterPro" id="IPR036250">
    <property type="entry name" value="AcylCo_DH-like_C"/>
</dbReference>
<dbReference type="AlphaFoldDB" id="A0A9X3BKY8"/>
<dbReference type="InterPro" id="IPR046373">
    <property type="entry name" value="Acyl-CoA_Oxase/DH_mid-dom_sf"/>
</dbReference>
<reference evidence="8" key="2">
    <citation type="journal article" date="2022" name="BMC Genomics">
        <title>Comparative genome analysis of mycobacteria focusing on tRNA and non-coding RNA.</title>
        <authorList>
            <person name="Behra P.R.K."/>
            <person name="Pettersson B.M.F."/>
            <person name="Ramesh M."/>
            <person name="Das S."/>
            <person name="Dasgupta S."/>
            <person name="Kirsebom L.A."/>
        </authorList>
    </citation>
    <scope>NUCLEOTIDE SEQUENCE</scope>
    <source>
        <strain evidence="8">DSM 44615</strain>
    </source>
</reference>
<keyword evidence="3" id="KW-0285">Flavoprotein</keyword>
<evidence type="ECO:0000256" key="3">
    <source>
        <dbReference type="ARBA" id="ARBA00022630"/>
    </source>
</evidence>
<dbReference type="Pfam" id="PF00441">
    <property type="entry name" value="Acyl-CoA_dh_1"/>
    <property type="match status" value="1"/>
</dbReference>
<evidence type="ECO:0000259" key="7">
    <source>
        <dbReference type="Pfam" id="PF02771"/>
    </source>
</evidence>
<sequence>MTEVASPEQMLFASTAQAFLEKEASLTRVRELHAEGSSFDPGWWRRAAELGWTSLLVPEELGGGSVSGNGVEDLALVAEQIGRTVAPGPLHPVSTVLAGLVDASDSERHAELIEALVSGETVASWAVCEPGSSWNPLHANATATPTDGGYRIDGVKDRVEAGAQSAVLLVTARVGDDLRQFLVPTDAAGVSITEQRSVDLVKRYARVEFDGVVVDESAAVGTTADTAALIGRQAQVAQILQCAEVVGILDTVVGFTIQWAFDRHSFGRPLASYQALKHRFADLKIWLEACRAATRAAVTAVADRSPGAAFAVSVAKSYVGEHAAPMIQHAVQLHGGIGVTWEHDLHLYLRRATLYRSMLGTPEDHNLRVYALSEELESAS</sequence>
<evidence type="ECO:0000256" key="4">
    <source>
        <dbReference type="ARBA" id="ARBA00022827"/>
    </source>
</evidence>